<feature type="compositionally biased region" description="Low complexity" evidence="3">
    <location>
        <begin position="28"/>
        <end position="55"/>
    </location>
</feature>
<dbReference type="Proteomes" id="UP001237642">
    <property type="component" value="Unassembled WGS sequence"/>
</dbReference>
<dbReference type="AlphaFoldDB" id="A0AAD8I7J1"/>
<evidence type="ECO:0000259" key="4">
    <source>
        <dbReference type="Pfam" id="PF00954"/>
    </source>
</evidence>
<feature type="region of interest" description="Disordered" evidence="3">
    <location>
        <begin position="1"/>
        <end position="69"/>
    </location>
</feature>
<dbReference type="Pfam" id="PF00954">
    <property type="entry name" value="S_locus_glycop"/>
    <property type="match status" value="1"/>
</dbReference>
<dbReference type="PANTHER" id="PTHR32444:SF247">
    <property type="entry name" value="OS01G0958200 PROTEIN"/>
    <property type="match status" value="1"/>
</dbReference>
<keyword evidence="2" id="KW-1015">Disulfide bond</keyword>
<gene>
    <name evidence="5" type="ORF">POM88_026648</name>
</gene>
<keyword evidence="1" id="KW-0732">Signal</keyword>
<accession>A0AAD8I7J1</accession>
<organism evidence="5 6">
    <name type="scientific">Heracleum sosnowskyi</name>
    <dbReference type="NCBI Taxonomy" id="360622"/>
    <lineage>
        <taxon>Eukaryota</taxon>
        <taxon>Viridiplantae</taxon>
        <taxon>Streptophyta</taxon>
        <taxon>Embryophyta</taxon>
        <taxon>Tracheophyta</taxon>
        <taxon>Spermatophyta</taxon>
        <taxon>Magnoliopsida</taxon>
        <taxon>eudicotyledons</taxon>
        <taxon>Gunneridae</taxon>
        <taxon>Pentapetalae</taxon>
        <taxon>asterids</taxon>
        <taxon>campanulids</taxon>
        <taxon>Apiales</taxon>
        <taxon>Apiaceae</taxon>
        <taxon>Apioideae</taxon>
        <taxon>apioid superclade</taxon>
        <taxon>Tordylieae</taxon>
        <taxon>Tordyliinae</taxon>
        <taxon>Heracleum</taxon>
    </lineage>
</organism>
<evidence type="ECO:0000256" key="3">
    <source>
        <dbReference type="SAM" id="MobiDB-lite"/>
    </source>
</evidence>
<dbReference type="InterPro" id="IPR000858">
    <property type="entry name" value="S_locus_glycoprot_dom"/>
</dbReference>
<feature type="domain" description="S-locus glycoprotein" evidence="4">
    <location>
        <begin position="81"/>
        <end position="150"/>
    </location>
</feature>
<comment type="caution">
    <text evidence="5">The sequence shown here is derived from an EMBL/GenBank/DDBJ whole genome shotgun (WGS) entry which is preliminary data.</text>
</comment>
<dbReference type="GO" id="GO:0048544">
    <property type="term" value="P:recognition of pollen"/>
    <property type="evidence" value="ECO:0007669"/>
    <property type="project" value="InterPro"/>
</dbReference>
<reference evidence="5" key="2">
    <citation type="submission" date="2023-05" db="EMBL/GenBank/DDBJ databases">
        <authorList>
            <person name="Schelkunov M.I."/>
        </authorList>
    </citation>
    <scope>NUCLEOTIDE SEQUENCE</scope>
    <source>
        <strain evidence="5">Hsosn_3</strain>
        <tissue evidence="5">Leaf</tissue>
    </source>
</reference>
<name>A0AAD8I7J1_9APIA</name>
<protein>
    <recommendedName>
        <fullName evidence="4">S-locus glycoprotein domain-containing protein</fullName>
    </recommendedName>
</protein>
<evidence type="ECO:0000256" key="1">
    <source>
        <dbReference type="ARBA" id="ARBA00022729"/>
    </source>
</evidence>
<dbReference type="PANTHER" id="PTHR32444">
    <property type="entry name" value="BULB-TYPE LECTIN DOMAIN-CONTAINING PROTEIN"/>
    <property type="match status" value="1"/>
</dbReference>
<proteinExistence type="predicted"/>
<keyword evidence="6" id="KW-1185">Reference proteome</keyword>
<sequence length="155" mass="17474">MDDNENVETHDTDGGNDQEDENTHTRSSRSSQSSDHSSHSTQSTAQSTQSTPSQSVTAPRLNRDDYDDNRPAMASVVLMLTSKKELYYHYEVVDASVNARKILDPLGKSQTWMWTEKSQMWQHYLTAQRDECSQYSLCGAYGSCNINSSPVLAWI</sequence>
<evidence type="ECO:0000313" key="6">
    <source>
        <dbReference type="Proteomes" id="UP001237642"/>
    </source>
</evidence>
<dbReference type="EMBL" id="JAUIZM010000006">
    <property type="protein sequence ID" value="KAK1379904.1"/>
    <property type="molecule type" value="Genomic_DNA"/>
</dbReference>
<evidence type="ECO:0000256" key="2">
    <source>
        <dbReference type="ARBA" id="ARBA00023157"/>
    </source>
</evidence>
<evidence type="ECO:0000313" key="5">
    <source>
        <dbReference type="EMBL" id="KAK1379904.1"/>
    </source>
</evidence>
<reference evidence="5" key="1">
    <citation type="submission" date="2023-02" db="EMBL/GenBank/DDBJ databases">
        <title>Genome of toxic invasive species Heracleum sosnowskyi carries increased number of genes despite the absence of recent whole-genome duplications.</title>
        <authorList>
            <person name="Schelkunov M."/>
            <person name="Shtratnikova V."/>
            <person name="Makarenko M."/>
            <person name="Klepikova A."/>
            <person name="Omelchenko D."/>
            <person name="Novikova G."/>
            <person name="Obukhova E."/>
            <person name="Bogdanov V."/>
            <person name="Penin A."/>
            <person name="Logacheva M."/>
        </authorList>
    </citation>
    <scope>NUCLEOTIDE SEQUENCE</scope>
    <source>
        <strain evidence="5">Hsosn_3</strain>
        <tissue evidence="5">Leaf</tissue>
    </source>
</reference>